<dbReference type="PANTHER" id="PTHR46512">
    <property type="entry name" value="PEPTIDYLPROLYL ISOMERASE"/>
    <property type="match status" value="1"/>
</dbReference>
<dbReference type="PANTHER" id="PTHR46512:SF9">
    <property type="entry name" value="PEPTIDYLPROLYL ISOMERASE"/>
    <property type="match status" value="1"/>
</dbReference>
<dbReference type="PROSITE" id="PS50059">
    <property type="entry name" value="FKBP_PPIASE"/>
    <property type="match status" value="1"/>
</dbReference>
<accession>A0A914VGJ0</accession>
<keyword evidence="3" id="KW-0697">Rotamase</keyword>
<keyword evidence="1" id="KW-0677">Repeat</keyword>
<dbReference type="Gene3D" id="1.25.40.10">
    <property type="entry name" value="Tetratricopeptide repeat domain"/>
    <property type="match status" value="1"/>
</dbReference>
<evidence type="ECO:0000259" key="4">
    <source>
        <dbReference type="PROSITE" id="PS50059"/>
    </source>
</evidence>
<keyword evidence="2" id="KW-0802">TPR repeat</keyword>
<dbReference type="EC" id="5.2.1.8" evidence="3"/>
<sequence length="463" mass="51841">MTALEEHETKSSETIKKDWRDYTATDLCASQNDLERILRWNPPKSVKTLRPLPKLEGPGETLEHGIKKWLRKPGSGKTHPQYGNYCYMRYTAWFADSGVEFDSTTIRGNKPWMFPLGKGLGLVPGWDTAVVSMKQGETAVFSLPAAMGWPPKVPGNKALIYEVDLIKFEEEDCSKERNRSITRTYLRKPDSSLQENEWDTPNDGAIVTAAVKVTANKKIIMETDCLELKCSEGYMKGLPAGADTALKRMKKGERSLLHFKAEHGYSEEDRAALGIVSTELIEMEIDLKDYTNAAATWALSDDDYLANCETLIDDGDKLIRASQYAPAYLKLRRAEGLLRWRKCGCIRDDPPYAVAERRRIRRNQLYLMACLHLSLACYELEKLDETVEFSGRALAEEPGNPTALGRRAKARKLLGDYEAAAADLESIVKSAPADKDAQQELIAIRKVSKSAGKKVSFTTPTTS</sequence>
<dbReference type="SUPFAM" id="SSF48452">
    <property type="entry name" value="TPR-like"/>
    <property type="match status" value="1"/>
</dbReference>
<proteinExistence type="predicted"/>
<dbReference type="Pfam" id="PF00254">
    <property type="entry name" value="FKBP_C"/>
    <property type="match status" value="1"/>
</dbReference>
<keyword evidence="5" id="KW-1185">Reference proteome</keyword>
<dbReference type="InterPro" id="IPR001179">
    <property type="entry name" value="PPIase_FKBP_dom"/>
</dbReference>
<feature type="domain" description="PPIase FKBP-type" evidence="4">
    <location>
        <begin position="83"/>
        <end position="169"/>
    </location>
</feature>
<reference evidence="6" key="1">
    <citation type="submission" date="2022-11" db="UniProtKB">
        <authorList>
            <consortium name="WormBaseParasite"/>
        </authorList>
    </citation>
    <scope>IDENTIFICATION</scope>
</reference>
<keyword evidence="3" id="KW-0413">Isomerase</keyword>
<comment type="catalytic activity">
    <reaction evidence="3">
        <text>[protein]-peptidylproline (omega=180) = [protein]-peptidylproline (omega=0)</text>
        <dbReference type="Rhea" id="RHEA:16237"/>
        <dbReference type="Rhea" id="RHEA-COMP:10747"/>
        <dbReference type="Rhea" id="RHEA-COMP:10748"/>
        <dbReference type="ChEBI" id="CHEBI:83833"/>
        <dbReference type="ChEBI" id="CHEBI:83834"/>
        <dbReference type="EC" id="5.2.1.8"/>
    </reaction>
</comment>
<dbReference type="InterPro" id="IPR050754">
    <property type="entry name" value="FKBP4/5/8-like"/>
</dbReference>
<evidence type="ECO:0000256" key="1">
    <source>
        <dbReference type="ARBA" id="ARBA00022737"/>
    </source>
</evidence>
<evidence type="ECO:0000313" key="6">
    <source>
        <dbReference type="WBParaSite" id="PSAMB.scaffold1959size26419.g15707.t1"/>
    </source>
</evidence>
<dbReference type="SUPFAM" id="SSF54534">
    <property type="entry name" value="FKBP-like"/>
    <property type="match status" value="2"/>
</dbReference>
<dbReference type="Gene3D" id="3.10.50.40">
    <property type="match status" value="2"/>
</dbReference>
<dbReference type="InterPro" id="IPR046357">
    <property type="entry name" value="PPIase_dom_sf"/>
</dbReference>
<evidence type="ECO:0000256" key="2">
    <source>
        <dbReference type="ARBA" id="ARBA00022803"/>
    </source>
</evidence>
<evidence type="ECO:0000313" key="5">
    <source>
        <dbReference type="Proteomes" id="UP000887566"/>
    </source>
</evidence>
<dbReference type="InterPro" id="IPR011990">
    <property type="entry name" value="TPR-like_helical_dom_sf"/>
</dbReference>
<dbReference type="Proteomes" id="UP000887566">
    <property type="component" value="Unplaced"/>
</dbReference>
<dbReference type="AlphaFoldDB" id="A0A914VGJ0"/>
<dbReference type="WBParaSite" id="PSAMB.scaffold1959size26419.g15707.t1">
    <property type="protein sequence ID" value="PSAMB.scaffold1959size26419.g15707.t1"/>
    <property type="gene ID" value="PSAMB.scaffold1959size26419.g15707"/>
</dbReference>
<evidence type="ECO:0000256" key="3">
    <source>
        <dbReference type="PROSITE-ProRule" id="PRU00277"/>
    </source>
</evidence>
<dbReference type="GO" id="GO:0003755">
    <property type="term" value="F:peptidyl-prolyl cis-trans isomerase activity"/>
    <property type="evidence" value="ECO:0007669"/>
    <property type="project" value="UniProtKB-KW"/>
</dbReference>
<organism evidence="5 6">
    <name type="scientific">Plectus sambesii</name>
    <dbReference type="NCBI Taxonomy" id="2011161"/>
    <lineage>
        <taxon>Eukaryota</taxon>
        <taxon>Metazoa</taxon>
        <taxon>Ecdysozoa</taxon>
        <taxon>Nematoda</taxon>
        <taxon>Chromadorea</taxon>
        <taxon>Plectida</taxon>
        <taxon>Plectina</taxon>
        <taxon>Plectoidea</taxon>
        <taxon>Plectidae</taxon>
        <taxon>Plectus</taxon>
    </lineage>
</organism>
<name>A0A914VGJ0_9BILA</name>
<protein>
    <recommendedName>
        <fullName evidence="3">peptidylprolyl isomerase</fullName>
        <ecNumber evidence="3">5.2.1.8</ecNumber>
    </recommendedName>
</protein>